<evidence type="ECO:0000256" key="1">
    <source>
        <dbReference type="ARBA" id="ARBA00004613"/>
    </source>
</evidence>
<feature type="chain" id="PRO_5019163075" evidence="8">
    <location>
        <begin position="24"/>
        <end position="282"/>
    </location>
</feature>
<feature type="compositionally biased region" description="Basic and acidic residues" evidence="7">
    <location>
        <begin position="257"/>
        <end position="272"/>
    </location>
</feature>
<proteinExistence type="inferred from homology"/>
<evidence type="ECO:0000256" key="6">
    <source>
        <dbReference type="ARBA" id="ARBA00023180"/>
    </source>
</evidence>
<feature type="signal peptide" evidence="8">
    <location>
        <begin position="1"/>
        <end position="23"/>
    </location>
</feature>
<dbReference type="GO" id="GO:0005615">
    <property type="term" value="C:extracellular space"/>
    <property type="evidence" value="ECO:0007669"/>
    <property type="project" value="TreeGrafter"/>
</dbReference>
<evidence type="ECO:0000256" key="5">
    <source>
        <dbReference type="ARBA" id="ARBA00022729"/>
    </source>
</evidence>
<evidence type="ECO:0000313" key="12">
    <source>
        <dbReference type="Proteomes" id="UP000288716"/>
    </source>
</evidence>
<evidence type="ECO:0000259" key="9">
    <source>
        <dbReference type="Pfam" id="PF04668"/>
    </source>
</evidence>
<evidence type="ECO:0000259" key="10">
    <source>
        <dbReference type="Pfam" id="PF23782"/>
    </source>
</evidence>
<organism evidence="11 12">
    <name type="scientific">Leptotrombidium deliense</name>
    <dbReference type="NCBI Taxonomy" id="299467"/>
    <lineage>
        <taxon>Eukaryota</taxon>
        <taxon>Metazoa</taxon>
        <taxon>Ecdysozoa</taxon>
        <taxon>Arthropoda</taxon>
        <taxon>Chelicerata</taxon>
        <taxon>Arachnida</taxon>
        <taxon>Acari</taxon>
        <taxon>Acariformes</taxon>
        <taxon>Trombidiformes</taxon>
        <taxon>Prostigmata</taxon>
        <taxon>Anystina</taxon>
        <taxon>Parasitengona</taxon>
        <taxon>Trombiculoidea</taxon>
        <taxon>Trombiculidae</taxon>
        <taxon>Leptotrombidium</taxon>
    </lineage>
</organism>
<dbReference type="Proteomes" id="UP000288716">
    <property type="component" value="Unassembled WGS sequence"/>
</dbReference>
<comment type="similarity">
    <text evidence="2">Belongs to the twisted gastrulation protein family.</text>
</comment>
<dbReference type="PANTHER" id="PTHR12312">
    <property type="entry name" value="TWISTED GASTRULATION PROTEIN HOMOLOG 1-A-RELATED"/>
    <property type="match status" value="1"/>
</dbReference>
<dbReference type="InterPro" id="IPR006761">
    <property type="entry name" value="Tsg"/>
</dbReference>
<comment type="subcellular location">
    <subcellularLocation>
        <location evidence="1">Secreted</location>
    </subcellularLocation>
</comment>
<dbReference type="OrthoDB" id="10037323at2759"/>
<protein>
    <submittedName>
        <fullName evidence="11">Protein twisted gastrulation-like protein</fullName>
    </submittedName>
</protein>
<dbReference type="STRING" id="299467.A0A443SEY3"/>
<evidence type="ECO:0000256" key="7">
    <source>
        <dbReference type="SAM" id="MobiDB-lite"/>
    </source>
</evidence>
<reference evidence="11 12" key="1">
    <citation type="journal article" date="2018" name="Gigascience">
        <title>Genomes of trombidid mites reveal novel predicted allergens and laterally-transferred genes associated with secondary metabolism.</title>
        <authorList>
            <person name="Dong X."/>
            <person name="Chaisiri K."/>
            <person name="Xia D."/>
            <person name="Armstrong S.D."/>
            <person name="Fang Y."/>
            <person name="Donnelly M.J."/>
            <person name="Kadowaki T."/>
            <person name="McGarry J.W."/>
            <person name="Darby A.C."/>
            <person name="Makepeace B.L."/>
        </authorList>
    </citation>
    <scope>NUCLEOTIDE SEQUENCE [LARGE SCALE GENOMIC DNA]</scope>
    <source>
        <strain evidence="11">UoL-UT</strain>
    </source>
</reference>
<evidence type="ECO:0000256" key="8">
    <source>
        <dbReference type="SAM" id="SignalP"/>
    </source>
</evidence>
<dbReference type="GO" id="GO:0030510">
    <property type="term" value="P:regulation of BMP signaling pathway"/>
    <property type="evidence" value="ECO:0007669"/>
    <property type="project" value="TreeGrafter"/>
</dbReference>
<name>A0A443SEY3_9ACAR</name>
<feature type="domain" description="Tsg C-terminal" evidence="9">
    <location>
        <begin position="84"/>
        <end position="216"/>
    </location>
</feature>
<gene>
    <name evidence="11" type="ORF">B4U80_07933</name>
</gene>
<comment type="caution">
    <text evidence="11">The sequence shown here is derived from an EMBL/GenBank/DDBJ whole genome shotgun (WGS) entry which is preliminary data.</text>
</comment>
<dbReference type="VEuPathDB" id="VectorBase:LDEU005970"/>
<dbReference type="InterPro" id="IPR057635">
    <property type="entry name" value="Tsg_N"/>
</dbReference>
<keyword evidence="12" id="KW-1185">Reference proteome</keyword>
<dbReference type="EMBL" id="NCKV01003096">
    <property type="protein sequence ID" value="RWS26071.1"/>
    <property type="molecule type" value="Genomic_DNA"/>
</dbReference>
<sequence>MNINYFFVFIALLASLFIPICFACNEAVCASIVSKCMLTQSCKCDLKTNSSCSRDCFFCLDYLYTECCSCVEMCPKPNETESILSSKSHVETLPEPMQNLFDVLTEDKDPHLRWTSETFPVQISFITSVGTDPKEIKFGTGTKVTMKSDGIDQEEDVQVNCTVAYMAQCMSWNKCKSSCRSMGATSYRWFHDGCCECVGANCVNYGINESKCLQCPFHDTNSDSETNFENVSNGEGNEDENHEDDHSLNVVKKPVRKEHEKPKIEKNDKESDMQNSVPKKAI</sequence>
<dbReference type="PANTHER" id="PTHR12312:SF16">
    <property type="entry name" value="TWISTED GASTRULATION PROTEIN HOMOLOG 1-A-RELATED"/>
    <property type="match status" value="1"/>
</dbReference>
<keyword evidence="3" id="KW-0217">Developmental protein</keyword>
<keyword evidence="6" id="KW-0325">Glycoprotein</keyword>
<feature type="region of interest" description="Disordered" evidence="7">
    <location>
        <begin position="224"/>
        <end position="282"/>
    </location>
</feature>
<evidence type="ECO:0000256" key="3">
    <source>
        <dbReference type="ARBA" id="ARBA00022473"/>
    </source>
</evidence>
<evidence type="ECO:0000256" key="4">
    <source>
        <dbReference type="ARBA" id="ARBA00022525"/>
    </source>
</evidence>
<evidence type="ECO:0000313" key="11">
    <source>
        <dbReference type="EMBL" id="RWS26071.1"/>
    </source>
</evidence>
<feature type="domain" description="Tsg N-terminal" evidence="10">
    <location>
        <begin position="23"/>
        <end position="80"/>
    </location>
</feature>
<feature type="compositionally biased region" description="Polar residues" evidence="7">
    <location>
        <begin position="273"/>
        <end position="282"/>
    </location>
</feature>
<dbReference type="Pfam" id="PF23782">
    <property type="entry name" value="Tsg_N"/>
    <property type="match status" value="1"/>
</dbReference>
<keyword evidence="4" id="KW-0964">Secreted</keyword>
<accession>A0A443SEY3</accession>
<dbReference type="Pfam" id="PF04668">
    <property type="entry name" value="Tsg"/>
    <property type="match status" value="1"/>
</dbReference>
<dbReference type="InterPro" id="IPR057726">
    <property type="entry name" value="Tsg_C"/>
</dbReference>
<evidence type="ECO:0000256" key="2">
    <source>
        <dbReference type="ARBA" id="ARBA00010047"/>
    </source>
</evidence>
<keyword evidence="5 8" id="KW-0732">Signal</keyword>
<dbReference type="AlphaFoldDB" id="A0A443SEY3"/>